<evidence type="ECO:0000313" key="2">
    <source>
        <dbReference type="Proteomes" id="UP000005156"/>
    </source>
</evidence>
<evidence type="ECO:0000313" key="1">
    <source>
        <dbReference type="EMBL" id="EGG54561.1"/>
    </source>
</evidence>
<comment type="caution">
    <text evidence="1">The sequence shown here is derived from an EMBL/GenBank/DDBJ whole genome shotgun (WGS) entry which is preliminary data.</text>
</comment>
<sequence length="56" mass="6307">MMKGSKKYLSQNLLSDFLAVFGPIPGGFSAEGFERFSLGFDWLKILNDKWCTDAKT</sequence>
<gene>
    <name evidence="1" type="ORF">HMPREF9439_01385</name>
</gene>
<dbReference type="AlphaFoldDB" id="F3QKC7"/>
<keyword evidence="2" id="KW-1185">Reference proteome</keyword>
<dbReference type="HOGENOM" id="CLU_3010113_0_0_4"/>
<accession>F3QKC7</accession>
<dbReference type="EMBL" id="AFBP01000036">
    <property type="protein sequence ID" value="EGG54561.1"/>
    <property type="molecule type" value="Genomic_DNA"/>
</dbReference>
<dbReference type="Proteomes" id="UP000005156">
    <property type="component" value="Unassembled WGS sequence"/>
</dbReference>
<reference evidence="1 2" key="1">
    <citation type="submission" date="2011-02" db="EMBL/GenBank/DDBJ databases">
        <authorList>
            <person name="Weinstock G."/>
            <person name="Sodergren E."/>
            <person name="Clifton S."/>
            <person name="Fulton L."/>
            <person name="Fulton B."/>
            <person name="Courtney L."/>
            <person name="Fronick C."/>
            <person name="Harrison M."/>
            <person name="Strong C."/>
            <person name="Farmer C."/>
            <person name="Delahaunty K."/>
            <person name="Markovic C."/>
            <person name="Hall O."/>
            <person name="Minx P."/>
            <person name="Tomlinson C."/>
            <person name="Mitreva M."/>
            <person name="Hou S."/>
            <person name="Chen J."/>
            <person name="Wollam A."/>
            <person name="Pepin K.H."/>
            <person name="Johnson M."/>
            <person name="Bhonagiri V."/>
            <person name="Zhang X."/>
            <person name="Suruliraj S."/>
            <person name="Warren W."/>
            <person name="Chinwalla A."/>
            <person name="Mardis E.R."/>
            <person name="Wilson R.K."/>
        </authorList>
    </citation>
    <scope>NUCLEOTIDE SEQUENCE [LARGE SCALE GENOMIC DNA]</scope>
    <source>
        <strain evidence="1 2">YIT 11859</strain>
    </source>
</reference>
<organism evidence="1 2">
    <name type="scientific">Parasutterella excrementihominis YIT 11859</name>
    <dbReference type="NCBI Taxonomy" id="762966"/>
    <lineage>
        <taxon>Bacteria</taxon>
        <taxon>Pseudomonadati</taxon>
        <taxon>Pseudomonadota</taxon>
        <taxon>Betaproteobacteria</taxon>
        <taxon>Burkholderiales</taxon>
        <taxon>Sutterellaceae</taxon>
        <taxon>Parasutterella</taxon>
    </lineage>
</organism>
<protein>
    <submittedName>
        <fullName evidence="1">Uncharacterized protein</fullName>
    </submittedName>
</protein>
<proteinExistence type="predicted"/>
<name>F3QKC7_9BURK</name>